<feature type="transmembrane region" description="Helical" evidence="2">
    <location>
        <begin position="206"/>
        <end position="226"/>
    </location>
</feature>
<accession>A0A1J9PXP3</accession>
<proteinExistence type="predicted"/>
<keyword evidence="4" id="KW-1185">Reference proteome</keyword>
<feature type="region of interest" description="Disordered" evidence="1">
    <location>
        <begin position="313"/>
        <end position="376"/>
    </location>
</feature>
<feature type="compositionally biased region" description="Polar residues" evidence="1">
    <location>
        <begin position="1"/>
        <end position="13"/>
    </location>
</feature>
<dbReference type="Proteomes" id="UP000182235">
    <property type="component" value="Unassembled WGS sequence"/>
</dbReference>
<protein>
    <submittedName>
        <fullName evidence="3">Uncharacterized protein</fullName>
    </submittedName>
</protein>
<dbReference type="AlphaFoldDB" id="A0A1J9PXP3"/>
<keyword evidence="2" id="KW-0812">Transmembrane</keyword>
<gene>
    <name evidence="3" type="ORF">AJ78_06790</name>
</gene>
<name>A0A1J9PXP3_9EURO</name>
<sequence>MERSTSLLRQQESPGMVRHNNGFRSRAGSFFSGTSSVGAPNARSASKTRAPRIGLCLFSGERVESSRPRQSNYASGYRRPRASTGSFMDPNVPNARLGWPFAPSNIQTAETGLLAGHLQAQGHVSPARHNCPQAGSGAGQDNYGMWVRRKHGDTSKPKRFCGGPGMRSKKARQKLVHCALAGFLLMAIFVIYLGLSLSNTVTRREFHIVMILVLIIFVVYFCHSFIRFFMLAWRPTPGCLRPVAPARVGTLGYAQPDRPIPIIIARDEEIAMDADTNNRTDGNSNLACPAPPPPAYGLWRNSVKINPNLVHWQRREQTSPQRRGTENENISDGLHRPPSYISDDGVNYFEGVQPQSRMQASDDSDIHPADRPGRKL</sequence>
<feature type="region of interest" description="Disordered" evidence="1">
    <location>
        <begin position="67"/>
        <end position="87"/>
    </location>
</feature>
<organism evidence="3 4">
    <name type="scientific">Emergomyces pasteurianus Ep9510</name>
    <dbReference type="NCBI Taxonomy" id="1447872"/>
    <lineage>
        <taxon>Eukaryota</taxon>
        <taxon>Fungi</taxon>
        <taxon>Dikarya</taxon>
        <taxon>Ascomycota</taxon>
        <taxon>Pezizomycotina</taxon>
        <taxon>Eurotiomycetes</taxon>
        <taxon>Eurotiomycetidae</taxon>
        <taxon>Onygenales</taxon>
        <taxon>Ajellomycetaceae</taxon>
        <taxon>Emergomyces</taxon>
    </lineage>
</organism>
<dbReference type="OrthoDB" id="5417811at2759"/>
<comment type="caution">
    <text evidence="3">The sequence shown here is derived from an EMBL/GenBank/DDBJ whole genome shotgun (WGS) entry which is preliminary data.</text>
</comment>
<feature type="region of interest" description="Disordered" evidence="1">
    <location>
        <begin position="1"/>
        <end position="24"/>
    </location>
</feature>
<dbReference type="EMBL" id="LGRN01000379">
    <property type="protein sequence ID" value="OJD12651.1"/>
    <property type="molecule type" value="Genomic_DNA"/>
</dbReference>
<keyword evidence="2" id="KW-0472">Membrane</keyword>
<dbReference type="VEuPathDB" id="FungiDB:AJ78_06790"/>
<feature type="compositionally biased region" description="Polar residues" evidence="1">
    <location>
        <begin position="318"/>
        <end position="330"/>
    </location>
</feature>
<feature type="transmembrane region" description="Helical" evidence="2">
    <location>
        <begin position="175"/>
        <end position="194"/>
    </location>
</feature>
<evidence type="ECO:0000313" key="4">
    <source>
        <dbReference type="Proteomes" id="UP000182235"/>
    </source>
</evidence>
<evidence type="ECO:0000256" key="1">
    <source>
        <dbReference type="SAM" id="MobiDB-lite"/>
    </source>
</evidence>
<evidence type="ECO:0000256" key="2">
    <source>
        <dbReference type="SAM" id="Phobius"/>
    </source>
</evidence>
<reference evidence="3 4" key="1">
    <citation type="submission" date="2015-07" db="EMBL/GenBank/DDBJ databases">
        <title>Emmonsia species relationships and genome sequence.</title>
        <authorList>
            <consortium name="The Broad Institute Genomics Platform"/>
            <person name="Cuomo C.A."/>
            <person name="Munoz J.F."/>
            <person name="Imamovic A."/>
            <person name="Priest M.E."/>
            <person name="Young S."/>
            <person name="Clay O.K."/>
            <person name="McEwen J.G."/>
        </authorList>
    </citation>
    <scope>NUCLEOTIDE SEQUENCE [LARGE SCALE GENOMIC DNA]</scope>
    <source>
        <strain evidence="3 4">UAMH 9510</strain>
    </source>
</reference>
<evidence type="ECO:0000313" key="3">
    <source>
        <dbReference type="EMBL" id="OJD12651.1"/>
    </source>
</evidence>
<feature type="compositionally biased region" description="Basic and acidic residues" evidence="1">
    <location>
        <begin position="364"/>
        <end position="376"/>
    </location>
</feature>
<keyword evidence="2" id="KW-1133">Transmembrane helix</keyword>